<dbReference type="Pfam" id="PF20603">
    <property type="entry name" value="Bact_hydrolase"/>
    <property type="match status" value="1"/>
</dbReference>
<dbReference type="OrthoDB" id="1092674at2"/>
<dbReference type="Proteomes" id="UP000244956">
    <property type="component" value="Unassembled WGS sequence"/>
</dbReference>
<keyword evidence="2" id="KW-1185">Reference proteome</keyword>
<dbReference type="AlphaFoldDB" id="A0A2U2B3T0"/>
<proteinExistence type="predicted"/>
<evidence type="ECO:0000313" key="2">
    <source>
        <dbReference type="Proteomes" id="UP000244956"/>
    </source>
</evidence>
<dbReference type="RefSeq" id="WP_109266135.1">
    <property type="nucleotide sequence ID" value="NZ_QEWP01000027.1"/>
</dbReference>
<gene>
    <name evidence="1" type="ORF">DDZ16_19385</name>
</gene>
<comment type="caution">
    <text evidence="1">The sequence shown here is derived from an EMBL/GenBank/DDBJ whole genome shotgun (WGS) entry which is preliminary data.</text>
</comment>
<name>A0A2U2B3T0_9BACT</name>
<evidence type="ECO:0000313" key="1">
    <source>
        <dbReference type="EMBL" id="PWD97718.1"/>
    </source>
</evidence>
<dbReference type="InterPro" id="IPR046766">
    <property type="entry name" value="Bact_hydrolase"/>
</dbReference>
<accession>A0A2U2B3T0</accession>
<organism evidence="1 2">
    <name type="scientific">Marinilabilia rubra</name>
    <dbReference type="NCBI Taxonomy" id="2162893"/>
    <lineage>
        <taxon>Bacteria</taxon>
        <taxon>Pseudomonadati</taxon>
        <taxon>Bacteroidota</taxon>
        <taxon>Bacteroidia</taxon>
        <taxon>Marinilabiliales</taxon>
        <taxon>Marinilabiliaceae</taxon>
        <taxon>Marinilabilia</taxon>
    </lineage>
</organism>
<dbReference type="EMBL" id="QEWP01000027">
    <property type="protein sequence ID" value="PWD97718.1"/>
    <property type="molecule type" value="Genomic_DNA"/>
</dbReference>
<reference evidence="1 2" key="1">
    <citation type="submission" date="2018-05" db="EMBL/GenBank/DDBJ databases">
        <title>Marinilabilia rubrum sp. nov., isolated from saltern sediment.</title>
        <authorList>
            <person name="Zhang R."/>
        </authorList>
    </citation>
    <scope>NUCLEOTIDE SEQUENCE [LARGE SCALE GENOMIC DNA]</scope>
    <source>
        <strain evidence="1 2">WTE16</strain>
    </source>
</reference>
<protein>
    <submittedName>
        <fullName evidence="1">Uncharacterized protein</fullName>
    </submittedName>
</protein>
<sequence length="159" mass="18823">MQSEKCCPKFDPAPWQEKRFDWHDKLFVKDHVFTLFYMPITFGRTVKRMLKKLEASDATCQDNMILSDHTSKWNMDLYMAVDKPLKDAENVTFNGHMLSKVYEGPYKDTGKWCNDFETFAGEHKLNINQWFMWYTTCPKCAKKYGKNYVAILGKTNYLL</sequence>